<evidence type="ECO:0000313" key="2">
    <source>
        <dbReference type="Proteomes" id="UP000828941"/>
    </source>
</evidence>
<comment type="caution">
    <text evidence="1">The sequence shown here is derived from an EMBL/GenBank/DDBJ whole genome shotgun (WGS) entry which is preliminary data.</text>
</comment>
<name>A0ACB9MFD9_BAUVA</name>
<organism evidence="1 2">
    <name type="scientific">Bauhinia variegata</name>
    <name type="common">Purple orchid tree</name>
    <name type="synonym">Phanera variegata</name>
    <dbReference type="NCBI Taxonomy" id="167791"/>
    <lineage>
        <taxon>Eukaryota</taxon>
        <taxon>Viridiplantae</taxon>
        <taxon>Streptophyta</taxon>
        <taxon>Embryophyta</taxon>
        <taxon>Tracheophyta</taxon>
        <taxon>Spermatophyta</taxon>
        <taxon>Magnoliopsida</taxon>
        <taxon>eudicotyledons</taxon>
        <taxon>Gunneridae</taxon>
        <taxon>Pentapetalae</taxon>
        <taxon>rosids</taxon>
        <taxon>fabids</taxon>
        <taxon>Fabales</taxon>
        <taxon>Fabaceae</taxon>
        <taxon>Cercidoideae</taxon>
        <taxon>Cercideae</taxon>
        <taxon>Bauhiniinae</taxon>
        <taxon>Bauhinia</taxon>
    </lineage>
</organism>
<keyword evidence="2" id="KW-1185">Reference proteome</keyword>
<protein>
    <submittedName>
        <fullName evidence="1">Uncharacterized protein</fullName>
    </submittedName>
</protein>
<proteinExistence type="predicted"/>
<dbReference type="EMBL" id="CM039434">
    <property type="protein sequence ID" value="KAI4322368.1"/>
    <property type="molecule type" value="Genomic_DNA"/>
</dbReference>
<gene>
    <name evidence="1" type="ORF">L6164_022071</name>
</gene>
<accession>A0ACB9MFD9</accession>
<sequence>MEFWGIEVKSGETVKVDPEEFDAYVHLSQAALGESKKDSGSEKVVLHLKVGDQKLVLGTLSRENFPQLSFDIVLDKEFELSHNWKNGSVYFCGYKAEVPDEEDDFDDESDDDEDLPMISLDNGKLDTKTEVGDGKLKKSAAKGPSVNQVKVADSKKDEEEDSEDDDSDDDDSDEEDDGGSSEEDKMDADSDSDEDDEETPKKAYQGKKRPNDSATKTPISSKKAKAATPQKTDGKKGGHTDTPHPKKDIKTPNSDSKSGGKFSCKSCSKSFNSDAGLQQHSKAKHA</sequence>
<evidence type="ECO:0000313" key="1">
    <source>
        <dbReference type="EMBL" id="KAI4322368.1"/>
    </source>
</evidence>
<dbReference type="Proteomes" id="UP000828941">
    <property type="component" value="Chromosome 9"/>
</dbReference>
<reference evidence="1 2" key="1">
    <citation type="journal article" date="2022" name="DNA Res.">
        <title>Chromosomal-level genome assembly of the orchid tree Bauhinia variegata (Leguminosae; Cercidoideae) supports the allotetraploid origin hypothesis of Bauhinia.</title>
        <authorList>
            <person name="Zhong Y."/>
            <person name="Chen Y."/>
            <person name="Zheng D."/>
            <person name="Pang J."/>
            <person name="Liu Y."/>
            <person name="Luo S."/>
            <person name="Meng S."/>
            <person name="Qian L."/>
            <person name="Wei D."/>
            <person name="Dai S."/>
            <person name="Zhou R."/>
        </authorList>
    </citation>
    <scope>NUCLEOTIDE SEQUENCE [LARGE SCALE GENOMIC DNA]</scope>
    <source>
        <strain evidence="1">BV-YZ2020</strain>
    </source>
</reference>